<dbReference type="Proteomes" id="UP000283745">
    <property type="component" value="Unassembled WGS sequence"/>
</dbReference>
<proteinExistence type="predicted"/>
<dbReference type="InterPro" id="IPR019271">
    <property type="entry name" value="DUF2284_metal-binding"/>
</dbReference>
<evidence type="ECO:0000313" key="1">
    <source>
        <dbReference type="EMBL" id="RHE39586.1"/>
    </source>
</evidence>
<reference evidence="1 2" key="1">
    <citation type="submission" date="2018-08" db="EMBL/GenBank/DDBJ databases">
        <title>A genome reference for cultivated species of the human gut microbiota.</title>
        <authorList>
            <person name="Zou Y."/>
            <person name="Xue W."/>
            <person name="Luo G."/>
        </authorList>
    </citation>
    <scope>NUCLEOTIDE SEQUENCE [LARGE SCALE GENOMIC DNA]</scope>
    <source>
        <strain evidence="1 2">AM28-23</strain>
    </source>
</reference>
<gene>
    <name evidence="1" type="ORF">DW740_10120</name>
</gene>
<organism evidence="1 2">
    <name type="scientific">Blautia obeum</name>
    <dbReference type="NCBI Taxonomy" id="40520"/>
    <lineage>
        <taxon>Bacteria</taxon>
        <taxon>Bacillati</taxon>
        <taxon>Bacillota</taxon>
        <taxon>Clostridia</taxon>
        <taxon>Lachnospirales</taxon>
        <taxon>Lachnospiraceae</taxon>
        <taxon>Blautia</taxon>
    </lineage>
</organism>
<comment type="caution">
    <text evidence="1">The sequence shown here is derived from an EMBL/GenBank/DDBJ whole genome shotgun (WGS) entry which is preliminary data.</text>
</comment>
<sequence>MHYKELEKLALGSGFAHAVPLDTTTISLKQEVRDMCKNGCQQYARRWSCPPGCGSLNELRERICHYKKGILVQTVTELEDEFDWDGMMKAQNRHQEHFHLFLEKLCAFNPEFLPLGTGCCMICKTCSYPDAPCRFPQKRISSMEACGMVVSEVCRQNRLKYYYGPNTIAYVACVLVKGI</sequence>
<protein>
    <submittedName>
        <fullName evidence="1">DUF2284 domain-containing protein</fullName>
    </submittedName>
</protein>
<accession>A0A414J597</accession>
<dbReference type="Pfam" id="PF10050">
    <property type="entry name" value="DUF2284"/>
    <property type="match status" value="1"/>
</dbReference>
<dbReference type="RefSeq" id="WP_118049313.1">
    <property type="nucleotide sequence ID" value="NZ_CABJFK010000007.1"/>
</dbReference>
<dbReference type="AlphaFoldDB" id="A0A414J597"/>
<evidence type="ECO:0000313" key="2">
    <source>
        <dbReference type="Proteomes" id="UP000283745"/>
    </source>
</evidence>
<dbReference type="EMBL" id="QSKF01000007">
    <property type="protein sequence ID" value="RHE39586.1"/>
    <property type="molecule type" value="Genomic_DNA"/>
</dbReference>
<name>A0A414J597_9FIRM</name>